<dbReference type="GO" id="GO:0006487">
    <property type="term" value="P:protein N-linked glycosylation"/>
    <property type="evidence" value="ECO:0007669"/>
    <property type="project" value="TreeGrafter"/>
</dbReference>
<dbReference type="PANTHER" id="PTHR10859:SF114">
    <property type="entry name" value="DOLICHOL-PHOSPHATE MANNOSYLTRANSFERASE"/>
    <property type="match status" value="1"/>
</dbReference>
<dbReference type="SUPFAM" id="SSF53448">
    <property type="entry name" value="Nucleotide-diphospho-sugar transferases"/>
    <property type="match status" value="1"/>
</dbReference>
<evidence type="ECO:0000256" key="2">
    <source>
        <dbReference type="ARBA" id="ARBA00022692"/>
    </source>
</evidence>
<keyword evidence="2 5" id="KW-0812">Transmembrane</keyword>
<name>A0A1H8A5B9_9FIRM</name>
<dbReference type="STRING" id="474960.SAMN05216180_1120"/>
<evidence type="ECO:0000256" key="3">
    <source>
        <dbReference type="ARBA" id="ARBA00022989"/>
    </source>
</evidence>
<feature type="domain" description="Glycosyltransferase 2-like" evidence="6">
    <location>
        <begin position="4"/>
        <end position="126"/>
    </location>
</feature>
<dbReference type="CDD" id="cd04179">
    <property type="entry name" value="DPM_DPG-synthase_like"/>
    <property type="match status" value="1"/>
</dbReference>
<comment type="subcellular location">
    <subcellularLocation>
        <location evidence="1">Membrane</location>
        <topology evidence="1">Multi-pass membrane protein</topology>
    </subcellularLocation>
</comment>
<evidence type="ECO:0000259" key="7">
    <source>
        <dbReference type="Pfam" id="PF04138"/>
    </source>
</evidence>
<dbReference type="Proteomes" id="UP000199158">
    <property type="component" value="Unassembled WGS sequence"/>
</dbReference>
<evidence type="ECO:0000313" key="9">
    <source>
        <dbReference type="Proteomes" id="UP000199158"/>
    </source>
</evidence>
<keyword evidence="8" id="KW-0808">Transferase</keyword>
<feature type="transmembrane region" description="Helical" evidence="5">
    <location>
        <begin position="296"/>
        <end position="320"/>
    </location>
</feature>
<dbReference type="RefSeq" id="WP_092752467.1">
    <property type="nucleotide sequence ID" value="NZ_FOCG01000001.1"/>
</dbReference>
<accession>A0A1H8A5B9</accession>
<keyword evidence="4 5" id="KW-0472">Membrane</keyword>
<evidence type="ECO:0000256" key="4">
    <source>
        <dbReference type="ARBA" id="ARBA00023136"/>
    </source>
</evidence>
<dbReference type="PANTHER" id="PTHR10859">
    <property type="entry name" value="GLYCOSYL TRANSFERASE"/>
    <property type="match status" value="1"/>
</dbReference>
<dbReference type="Gene3D" id="3.90.550.10">
    <property type="entry name" value="Spore Coat Polysaccharide Biosynthesis Protein SpsA, Chain A"/>
    <property type="match status" value="1"/>
</dbReference>
<dbReference type="InterPro" id="IPR007267">
    <property type="entry name" value="GtrA_DPMS_TM"/>
</dbReference>
<keyword evidence="3 5" id="KW-1133">Transmembrane helix</keyword>
<evidence type="ECO:0000259" key="6">
    <source>
        <dbReference type="Pfam" id="PF00535"/>
    </source>
</evidence>
<dbReference type="EMBL" id="FOCG01000001">
    <property type="protein sequence ID" value="SEM65753.1"/>
    <property type="molecule type" value="Genomic_DNA"/>
</dbReference>
<keyword evidence="9" id="KW-1185">Reference proteome</keyword>
<dbReference type="Pfam" id="PF00535">
    <property type="entry name" value="Glycos_transf_2"/>
    <property type="match status" value="1"/>
</dbReference>
<organism evidence="8 9">
    <name type="scientific">Hydrogenoanaerobacterium saccharovorans</name>
    <dbReference type="NCBI Taxonomy" id="474960"/>
    <lineage>
        <taxon>Bacteria</taxon>
        <taxon>Bacillati</taxon>
        <taxon>Bacillota</taxon>
        <taxon>Clostridia</taxon>
        <taxon>Eubacteriales</taxon>
        <taxon>Oscillospiraceae</taxon>
        <taxon>Hydrogenoanaerobacterium</taxon>
    </lineage>
</organism>
<dbReference type="Pfam" id="PF04138">
    <property type="entry name" value="GtrA_DPMS_TM"/>
    <property type="match status" value="1"/>
</dbReference>
<dbReference type="InterPro" id="IPR001173">
    <property type="entry name" value="Glyco_trans_2-like"/>
</dbReference>
<protein>
    <submittedName>
        <fullName evidence="8">Glycosyltransferase involved in cell wall bisynthesis</fullName>
    </submittedName>
</protein>
<reference evidence="8 9" key="1">
    <citation type="submission" date="2016-10" db="EMBL/GenBank/DDBJ databases">
        <authorList>
            <person name="de Groot N.N."/>
        </authorList>
    </citation>
    <scope>NUCLEOTIDE SEQUENCE [LARGE SCALE GENOMIC DNA]</scope>
    <source>
        <strain evidence="8 9">CGMCC 1.5070</strain>
    </source>
</reference>
<dbReference type="OrthoDB" id="9810303at2"/>
<dbReference type="GO" id="GO:0016020">
    <property type="term" value="C:membrane"/>
    <property type="evidence" value="ECO:0007669"/>
    <property type="project" value="UniProtKB-SubCell"/>
</dbReference>
<evidence type="ECO:0000313" key="8">
    <source>
        <dbReference type="EMBL" id="SEM65753.1"/>
    </source>
</evidence>
<feature type="transmembrane region" description="Helical" evidence="5">
    <location>
        <begin position="228"/>
        <end position="247"/>
    </location>
</feature>
<dbReference type="AlphaFoldDB" id="A0A1H8A5B9"/>
<dbReference type="GO" id="GO:0016740">
    <property type="term" value="F:transferase activity"/>
    <property type="evidence" value="ECO:0007669"/>
    <property type="project" value="UniProtKB-KW"/>
</dbReference>
<evidence type="ECO:0000256" key="1">
    <source>
        <dbReference type="ARBA" id="ARBA00004141"/>
    </source>
</evidence>
<sequence length="355" mass="39769">MRVSIIVPSLNPDEKLLTVVSGLVKAGFQRIILVDDGSKQENKHYFNAAVTENRQCVLLRHNKNLGKGRALKTALNYFLNNQNNDIGVITVDGDNQHKVEDVLACAEALEQNPESLVLGCRDFSLPDVPPRNAFGNKVTAWCFKALCGISVTDTQTGLRGISAAFAYEILDLSGERFEYETNMLMQAKRLDIAILEVPISTVYINDNATSHFNPLRDSFSIYHQILKFLWSGIASVGCDYSLFLLLNRLFAGQLLRHRLLIATAGARLCSSVLNYLLNKNYVFGSKTPVKTTMVKYYILCILQMMASYGAVFLFTSVFYVPAAVSKLIADSILFFISFKIQRELIFNKTNKEQSF</sequence>
<dbReference type="InterPro" id="IPR029044">
    <property type="entry name" value="Nucleotide-diphossugar_trans"/>
</dbReference>
<gene>
    <name evidence="8" type="ORF">SAMN05216180_1120</name>
</gene>
<proteinExistence type="predicted"/>
<evidence type="ECO:0000256" key="5">
    <source>
        <dbReference type="SAM" id="Phobius"/>
    </source>
</evidence>
<feature type="domain" description="GtrA/DPMS transmembrane" evidence="7">
    <location>
        <begin position="227"/>
        <end position="346"/>
    </location>
</feature>
<dbReference type="GO" id="GO:0000271">
    <property type="term" value="P:polysaccharide biosynthetic process"/>
    <property type="evidence" value="ECO:0007669"/>
    <property type="project" value="InterPro"/>
</dbReference>